<keyword evidence="1" id="KW-0175">Coiled coil</keyword>
<dbReference type="PANTHER" id="PTHR11505">
    <property type="entry name" value="L1 TRANSPOSABLE ELEMENT-RELATED"/>
    <property type="match status" value="1"/>
</dbReference>
<evidence type="ECO:0000256" key="2">
    <source>
        <dbReference type="SAM" id="MobiDB-lite"/>
    </source>
</evidence>
<feature type="region of interest" description="Disordered" evidence="2">
    <location>
        <begin position="1"/>
        <end position="39"/>
    </location>
</feature>
<proteinExistence type="predicted"/>
<name>A0A9W7T5B6_TRIRA</name>
<keyword evidence="4" id="KW-1185">Reference proteome</keyword>
<dbReference type="EMBL" id="JAFHDT010000207">
    <property type="protein sequence ID" value="KAI7790208.1"/>
    <property type="molecule type" value="Genomic_DNA"/>
</dbReference>
<accession>A0A9W7T5B6</accession>
<gene>
    <name evidence="3" type="ORF">IRJ41_018226</name>
</gene>
<dbReference type="AlphaFoldDB" id="A0A9W7T5B6"/>
<evidence type="ECO:0000313" key="3">
    <source>
        <dbReference type="EMBL" id="KAI7790208.1"/>
    </source>
</evidence>
<feature type="compositionally biased region" description="Polar residues" evidence="2">
    <location>
        <begin position="1"/>
        <end position="11"/>
    </location>
</feature>
<evidence type="ECO:0000313" key="4">
    <source>
        <dbReference type="Proteomes" id="UP001059041"/>
    </source>
</evidence>
<dbReference type="Proteomes" id="UP001059041">
    <property type="component" value="Unassembled WGS sequence"/>
</dbReference>
<sequence>MSCKEGSTCQSEKGPKVQRNLQSRTTDADTQDGGTSECGYSGKLTQEVTECVGNILEDKLGKFASALDAIASRLEDNTKCICETECRVSDVEDNATGMENKLRETETLVRVLLEKVDDLENRLRRDNIRILGLKEVYEGSQPAVFFVAWLPKMLELDTVKGHIKIDRAHRGLGPQRGDRPRPVIIKLHNFADKQRIMSAIKIKHHLEVEGRKVFIHQDLSSMVKDKRRGFNKTCEDLIKHGIRFTMRFLALLCFTHEGRKHSFQNPQEAQAFLTGAAARQSICSVDMIEAGELSHLRFV</sequence>
<evidence type="ECO:0000256" key="1">
    <source>
        <dbReference type="SAM" id="Coils"/>
    </source>
</evidence>
<reference evidence="3" key="1">
    <citation type="submission" date="2021-02" db="EMBL/GenBank/DDBJ databases">
        <title>Comparative genomics reveals that relaxation of natural selection precedes convergent phenotypic evolution of cavefish.</title>
        <authorList>
            <person name="Peng Z."/>
        </authorList>
    </citation>
    <scope>NUCLEOTIDE SEQUENCE</scope>
    <source>
        <tissue evidence="3">Muscle</tissue>
    </source>
</reference>
<feature type="coiled-coil region" evidence="1">
    <location>
        <begin position="88"/>
        <end position="129"/>
    </location>
</feature>
<protein>
    <submittedName>
        <fullName evidence="3">LINE-1 type transposase domain-containing protein 1-like</fullName>
    </submittedName>
</protein>
<organism evidence="3 4">
    <name type="scientific">Triplophysa rosa</name>
    <name type="common">Cave loach</name>
    <dbReference type="NCBI Taxonomy" id="992332"/>
    <lineage>
        <taxon>Eukaryota</taxon>
        <taxon>Metazoa</taxon>
        <taxon>Chordata</taxon>
        <taxon>Craniata</taxon>
        <taxon>Vertebrata</taxon>
        <taxon>Euteleostomi</taxon>
        <taxon>Actinopterygii</taxon>
        <taxon>Neopterygii</taxon>
        <taxon>Teleostei</taxon>
        <taxon>Ostariophysi</taxon>
        <taxon>Cypriniformes</taxon>
        <taxon>Nemacheilidae</taxon>
        <taxon>Triplophysa</taxon>
    </lineage>
</organism>
<dbReference type="InterPro" id="IPR004244">
    <property type="entry name" value="Transposase_22"/>
</dbReference>
<dbReference type="Gene3D" id="3.30.70.1820">
    <property type="entry name" value="L1 transposable element, RRM domain"/>
    <property type="match status" value="1"/>
</dbReference>
<comment type="caution">
    <text evidence="3">The sequence shown here is derived from an EMBL/GenBank/DDBJ whole genome shotgun (WGS) entry which is preliminary data.</text>
</comment>